<dbReference type="PROSITE" id="PS50297">
    <property type="entry name" value="ANK_REP_REGION"/>
    <property type="match status" value="2"/>
</dbReference>
<dbReference type="EMBL" id="JALJOR010000008">
    <property type="protein sequence ID" value="KAK9813116.1"/>
    <property type="molecule type" value="Genomic_DNA"/>
</dbReference>
<proteinExistence type="predicted"/>
<dbReference type="InterPro" id="IPR002110">
    <property type="entry name" value="Ankyrin_rpt"/>
</dbReference>
<dbReference type="PANTHER" id="PTHR24123">
    <property type="entry name" value="ANKYRIN REPEAT-CONTAINING"/>
    <property type="match status" value="1"/>
</dbReference>
<feature type="compositionally biased region" description="Low complexity" evidence="4">
    <location>
        <begin position="30"/>
        <end position="39"/>
    </location>
</feature>
<dbReference type="SUPFAM" id="SSF48403">
    <property type="entry name" value="Ankyrin repeat"/>
    <property type="match status" value="1"/>
</dbReference>
<evidence type="ECO:0000313" key="5">
    <source>
        <dbReference type="EMBL" id="KAK9813116.1"/>
    </source>
</evidence>
<keyword evidence="6" id="KW-1185">Reference proteome</keyword>
<feature type="repeat" description="ANK" evidence="3">
    <location>
        <begin position="210"/>
        <end position="231"/>
    </location>
</feature>
<feature type="repeat" description="ANK" evidence="3">
    <location>
        <begin position="174"/>
        <end position="206"/>
    </location>
</feature>
<dbReference type="Pfam" id="PF12796">
    <property type="entry name" value="Ank_2"/>
    <property type="match status" value="1"/>
</dbReference>
<sequence length="277" mass="29122">MQQGLAHASSDQLEEIAAGPSSQSAFEPDQASNSAAAGLAGQASSPAAGAAAAVGTTAEPEARVVLASRAGTAAVQKLQQQALVLRSLEGHRDAFLQAIIKWSGGAGSDRALQRLYKELGPKKRLHDRILRGPLTLAVTDTVNADLPVERRVALLATLLRLYKGKAVSTERNNNQSSPLHVACHFGHVEVVSSLLAHDSKADAINLLTKSGWAPLHVAANKGHTDIVHLLLTHPHTKARIGVFQIEGVHYDGAVLEDVCAEDQIDLLPAPAGRSDTT</sequence>
<keyword evidence="2 3" id="KW-0040">ANK repeat</keyword>
<name>A0AAW1PHW6_9CHLO</name>
<evidence type="ECO:0000256" key="1">
    <source>
        <dbReference type="ARBA" id="ARBA00022737"/>
    </source>
</evidence>
<dbReference type="InterPro" id="IPR036770">
    <property type="entry name" value="Ankyrin_rpt-contain_sf"/>
</dbReference>
<accession>A0AAW1PHW6</accession>
<dbReference type="Gene3D" id="1.25.40.20">
    <property type="entry name" value="Ankyrin repeat-containing domain"/>
    <property type="match status" value="1"/>
</dbReference>
<evidence type="ECO:0000256" key="2">
    <source>
        <dbReference type="ARBA" id="ARBA00023043"/>
    </source>
</evidence>
<dbReference type="SMART" id="SM00248">
    <property type="entry name" value="ANK"/>
    <property type="match status" value="2"/>
</dbReference>
<protein>
    <submittedName>
        <fullName evidence="5">Uncharacterized protein</fullName>
    </submittedName>
</protein>
<evidence type="ECO:0000313" key="6">
    <source>
        <dbReference type="Proteomes" id="UP001489004"/>
    </source>
</evidence>
<dbReference type="AlphaFoldDB" id="A0AAW1PHW6"/>
<dbReference type="PROSITE" id="PS50088">
    <property type="entry name" value="ANK_REPEAT"/>
    <property type="match status" value="2"/>
</dbReference>
<organism evidence="5 6">
    <name type="scientific">[Myrmecia] bisecta</name>
    <dbReference type="NCBI Taxonomy" id="41462"/>
    <lineage>
        <taxon>Eukaryota</taxon>
        <taxon>Viridiplantae</taxon>
        <taxon>Chlorophyta</taxon>
        <taxon>core chlorophytes</taxon>
        <taxon>Trebouxiophyceae</taxon>
        <taxon>Trebouxiales</taxon>
        <taxon>Trebouxiaceae</taxon>
        <taxon>Myrmecia</taxon>
    </lineage>
</organism>
<reference evidence="5 6" key="1">
    <citation type="journal article" date="2024" name="Nat. Commun.">
        <title>Phylogenomics reveals the evolutionary origins of lichenization in chlorophyte algae.</title>
        <authorList>
            <person name="Puginier C."/>
            <person name="Libourel C."/>
            <person name="Otte J."/>
            <person name="Skaloud P."/>
            <person name="Haon M."/>
            <person name="Grisel S."/>
            <person name="Petersen M."/>
            <person name="Berrin J.G."/>
            <person name="Delaux P.M."/>
            <person name="Dal Grande F."/>
            <person name="Keller J."/>
        </authorList>
    </citation>
    <scope>NUCLEOTIDE SEQUENCE [LARGE SCALE GENOMIC DNA]</scope>
    <source>
        <strain evidence="5 6">SAG 2043</strain>
    </source>
</reference>
<evidence type="ECO:0000256" key="4">
    <source>
        <dbReference type="SAM" id="MobiDB-lite"/>
    </source>
</evidence>
<dbReference type="Proteomes" id="UP001489004">
    <property type="component" value="Unassembled WGS sequence"/>
</dbReference>
<comment type="caution">
    <text evidence="5">The sequence shown here is derived from an EMBL/GenBank/DDBJ whole genome shotgun (WGS) entry which is preliminary data.</text>
</comment>
<dbReference type="PANTHER" id="PTHR24123:SF33">
    <property type="entry name" value="PROTEIN HOS4"/>
    <property type="match status" value="1"/>
</dbReference>
<gene>
    <name evidence="5" type="ORF">WJX72_009311</name>
</gene>
<evidence type="ECO:0000256" key="3">
    <source>
        <dbReference type="PROSITE-ProRule" id="PRU00023"/>
    </source>
</evidence>
<keyword evidence="1" id="KW-0677">Repeat</keyword>
<feature type="region of interest" description="Disordered" evidence="4">
    <location>
        <begin position="1"/>
        <end position="39"/>
    </location>
</feature>
<dbReference type="InterPro" id="IPR051165">
    <property type="entry name" value="Multifunctional_ANK_Repeat"/>
</dbReference>